<evidence type="ECO:0000313" key="15">
    <source>
        <dbReference type="EMBL" id="QEG22404.1"/>
    </source>
</evidence>
<keyword evidence="9" id="KW-0443">Lipid metabolism</keyword>
<keyword evidence="8" id="KW-0408">Iron</keyword>
<evidence type="ECO:0000256" key="6">
    <source>
        <dbReference type="ARBA" id="ARBA00022989"/>
    </source>
</evidence>
<dbReference type="AlphaFoldDB" id="A0A5B9P7T2"/>
<comment type="similarity">
    <text evidence="2">Belongs to the fatty acid desaturase type 2 family.</text>
</comment>
<protein>
    <submittedName>
        <fullName evidence="15">Fatty acid desaturase</fullName>
    </submittedName>
</protein>
<evidence type="ECO:0000256" key="3">
    <source>
        <dbReference type="ARBA" id="ARBA00022516"/>
    </source>
</evidence>
<organism evidence="15 16">
    <name type="scientific">Mariniblastus fucicola</name>
    <dbReference type="NCBI Taxonomy" id="980251"/>
    <lineage>
        <taxon>Bacteria</taxon>
        <taxon>Pseudomonadati</taxon>
        <taxon>Planctomycetota</taxon>
        <taxon>Planctomycetia</taxon>
        <taxon>Pirellulales</taxon>
        <taxon>Pirellulaceae</taxon>
        <taxon>Mariniblastus</taxon>
    </lineage>
</organism>
<proteinExistence type="inferred from homology"/>
<evidence type="ECO:0000256" key="1">
    <source>
        <dbReference type="ARBA" id="ARBA00004141"/>
    </source>
</evidence>
<dbReference type="Proteomes" id="UP000322214">
    <property type="component" value="Chromosome"/>
</dbReference>
<dbReference type="GO" id="GO:0016020">
    <property type="term" value="C:membrane"/>
    <property type="evidence" value="ECO:0007669"/>
    <property type="project" value="UniProtKB-SubCell"/>
</dbReference>
<keyword evidence="5" id="KW-0276">Fatty acid metabolism</keyword>
<feature type="region of interest" description="Disordered" evidence="12">
    <location>
        <begin position="1"/>
        <end position="38"/>
    </location>
</feature>
<feature type="transmembrane region" description="Helical" evidence="13">
    <location>
        <begin position="92"/>
        <end position="115"/>
    </location>
</feature>
<keyword evidence="7" id="KW-0560">Oxidoreductase</keyword>
<keyword evidence="6 13" id="KW-1133">Transmembrane helix</keyword>
<evidence type="ECO:0000256" key="13">
    <source>
        <dbReference type="SAM" id="Phobius"/>
    </source>
</evidence>
<name>A0A5B9P7T2_9BACT</name>
<dbReference type="InterPro" id="IPR005804">
    <property type="entry name" value="FA_desaturase_dom"/>
</dbReference>
<evidence type="ECO:0000313" key="16">
    <source>
        <dbReference type="Proteomes" id="UP000322214"/>
    </source>
</evidence>
<dbReference type="STRING" id="980251.GCA_001642875_00023"/>
<evidence type="ECO:0000259" key="14">
    <source>
        <dbReference type="Pfam" id="PF00487"/>
    </source>
</evidence>
<keyword evidence="16" id="KW-1185">Reference proteome</keyword>
<dbReference type="CDD" id="cd03505">
    <property type="entry name" value="Delta9-FADS-like"/>
    <property type="match status" value="1"/>
</dbReference>
<feature type="transmembrane region" description="Helical" evidence="13">
    <location>
        <begin position="248"/>
        <end position="267"/>
    </location>
</feature>
<keyword evidence="10 13" id="KW-0472">Membrane</keyword>
<evidence type="ECO:0000256" key="4">
    <source>
        <dbReference type="ARBA" id="ARBA00022692"/>
    </source>
</evidence>
<gene>
    <name evidence="15" type="ORF">MFFC18_22840</name>
</gene>
<evidence type="ECO:0000256" key="5">
    <source>
        <dbReference type="ARBA" id="ARBA00022832"/>
    </source>
</evidence>
<reference evidence="15 16" key="1">
    <citation type="submission" date="2019-08" db="EMBL/GenBank/DDBJ databases">
        <title>Deep-cultivation of Planctomycetes and their phenomic and genomic characterization uncovers novel biology.</title>
        <authorList>
            <person name="Wiegand S."/>
            <person name="Jogler M."/>
            <person name="Boedeker C."/>
            <person name="Pinto D."/>
            <person name="Vollmers J."/>
            <person name="Rivas-Marin E."/>
            <person name="Kohn T."/>
            <person name="Peeters S.H."/>
            <person name="Heuer A."/>
            <person name="Rast P."/>
            <person name="Oberbeckmann S."/>
            <person name="Bunk B."/>
            <person name="Jeske O."/>
            <person name="Meyerdierks A."/>
            <person name="Storesund J.E."/>
            <person name="Kallscheuer N."/>
            <person name="Luecker S."/>
            <person name="Lage O.M."/>
            <person name="Pohl T."/>
            <person name="Merkel B.J."/>
            <person name="Hornburger P."/>
            <person name="Mueller R.-W."/>
            <person name="Bruemmer F."/>
            <person name="Labrenz M."/>
            <person name="Spormann A.M."/>
            <person name="Op den Camp H."/>
            <person name="Overmann J."/>
            <person name="Amann R."/>
            <person name="Jetten M.S.M."/>
            <person name="Mascher T."/>
            <person name="Medema M.H."/>
            <person name="Devos D.P."/>
            <person name="Kaster A.-K."/>
            <person name="Ovreas L."/>
            <person name="Rohde M."/>
            <person name="Galperin M.Y."/>
            <person name="Jogler C."/>
        </authorList>
    </citation>
    <scope>NUCLEOTIDE SEQUENCE [LARGE SCALE GENOMIC DNA]</scope>
    <source>
        <strain evidence="15 16">FC18</strain>
    </source>
</reference>
<keyword evidence="4 13" id="KW-0812">Transmembrane</keyword>
<evidence type="ECO:0000256" key="11">
    <source>
        <dbReference type="ARBA" id="ARBA00023160"/>
    </source>
</evidence>
<sequence>MRLGKTASGISMATETQTSDNKKQRPSDSATKSADVDRVAKDIHVEDEKLGKWERIPKPEGVKSGRILWEYVLPVIAFHLMIPLAFTTYLFSWWGILFLPIGNYIFTSMGIGAGYHRLLTHKGFDCPKWFEYTLATLGVCSFQDSPARWVLVHRVHHQHSDHQPDPHTPHVSGFWSHMGWLFVDNTDLSKISAYDRYCKDLMRDKYYMWLQKGQMWIAVYAAHTLLFAVAGAIVGLFTGNVLQMTAQFFFWGVIMRTIYTWHVTWAINSAAHMWGYRNYETREDSRNNWLFAILTNGEGWHNNHHADPRSARHGHRWWEVDVTYLTLAGLQKIGLISNLATPNHSALERKSLD</sequence>
<dbReference type="GO" id="GO:0016717">
    <property type="term" value="F:oxidoreductase activity, acting on paired donors, with oxidation of a pair of donors resulting in the reduction of molecular oxygen to two molecules of water"/>
    <property type="evidence" value="ECO:0007669"/>
    <property type="project" value="InterPro"/>
</dbReference>
<dbReference type="PANTHER" id="PTHR11351:SF31">
    <property type="entry name" value="DESATURASE 1, ISOFORM A-RELATED"/>
    <property type="match status" value="1"/>
</dbReference>
<feature type="transmembrane region" description="Helical" evidence="13">
    <location>
        <begin position="215"/>
        <end position="236"/>
    </location>
</feature>
<evidence type="ECO:0000256" key="9">
    <source>
        <dbReference type="ARBA" id="ARBA00023098"/>
    </source>
</evidence>
<accession>A0A5B9P7T2</accession>
<evidence type="ECO:0000256" key="10">
    <source>
        <dbReference type="ARBA" id="ARBA00023136"/>
    </source>
</evidence>
<dbReference type="PANTHER" id="PTHR11351">
    <property type="entry name" value="ACYL-COA DESATURASE"/>
    <property type="match status" value="1"/>
</dbReference>
<dbReference type="EMBL" id="CP042912">
    <property type="protein sequence ID" value="QEG22404.1"/>
    <property type="molecule type" value="Genomic_DNA"/>
</dbReference>
<evidence type="ECO:0000256" key="7">
    <source>
        <dbReference type="ARBA" id="ARBA00023002"/>
    </source>
</evidence>
<feature type="domain" description="Fatty acid desaturase" evidence="14">
    <location>
        <begin position="92"/>
        <end position="317"/>
    </location>
</feature>
<dbReference type="PRINTS" id="PR00075">
    <property type="entry name" value="FACDDSATRASE"/>
</dbReference>
<feature type="transmembrane region" description="Helical" evidence="13">
    <location>
        <begin position="68"/>
        <end position="86"/>
    </location>
</feature>
<dbReference type="Pfam" id="PF00487">
    <property type="entry name" value="FA_desaturase"/>
    <property type="match status" value="1"/>
</dbReference>
<comment type="subcellular location">
    <subcellularLocation>
        <location evidence="1">Membrane</location>
        <topology evidence="1">Multi-pass membrane protein</topology>
    </subcellularLocation>
</comment>
<dbReference type="KEGG" id="mff:MFFC18_22840"/>
<keyword evidence="11" id="KW-0275">Fatty acid biosynthesis</keyword>
<feature type="compositionally biased region" description="Polar residues" evidence="12">
    <location>
        <begin position="8"/>
        <end position="19"/>
    </location>
</feature>
<dbReference type="GO" id="GO:0006633">
    <property type="term" value="P:fatty acid biosynthetic process"/>
    <property type="evidence" value="ECO:0007669"/>
    <property type="project" value="UniProtKB-KW"/>
</dbReference>
<evidence type="ECO:0000256" key="8">
    <source>
        <dbReference type="ARBA" id="ARBA00023004"/>
    </source>
</evidence>
<evidence type="ECO:0000256" key="12">
    <source>
        <dbReference type="SAM" id="MobiDB-lite"/>
    </source>
</evidence>
<evidence type="ECO:0000256" key="2">
    <source>
        <dbReference type="ARBA" id="ARBA00008749"/>
    </source>
</evidence>
<dbReference type="InterPro" id="IPR015876">
    <property type="entry name" value="Acyl-CoA_DS"/>
</dbReference>
<keyword evidence="3" id="KW-0444">Lipid biosynthesis</keyword>